<gene>
    <name evidence="1" type="ORF">FWK35_00039245</name>
</gene>
<dbReference type="Proteomes" id="UP000478052">
    <property type="component" value="Unassembled WGS sequence"/>
</dbReference>
<comment type="caution">
    <text evidence="1">The sequence shown here is derived from an EMBL/GenBank/DDBJ whole genome shotgun (WGS) entry which is preliminary data.</text>
</comment>
<keyword evidence="2" id="KW-1185">Reference proteome</keyword>
<protein>
    <submittedName>
        <fullName evidence="1">Uncharacterized protein</fullName>
    </submittedName>
</protein>
<dbReference type="EMBL" id="VUJU01005126">
    <property type="protein sequence ID" value="KAF0752201.1"/>
    <property type="molecule type" value="Genomic_DNA"/>
</dbReference>
<accession>A0A6G0YAB1</accession>
<evidence type="ECO:0000313" key="1">
    <source>
        <dbReference type="EMBL" id="KAF0752201.1"/>
    </source>
</evidence>
<evidence type="ECO:0000313" key="2">
    <source>
        <dbReference type="Proteomes" id="UP000478052"/>
    </source>
</evidence>
<reference evidence="1 2" key="1">
    <citation type="submission" date="2019-08" db="EMBL/GenBank/DDBJ databases">
        <title>Whole genome of Aphis craccivora.</title>
        <authorList>
            <person name="Voronova N.V."/>
            <person name="Shulinski R.S."/>
            <person name="Bandarenka Y.V."/>
            <person name="Zhorov D.G."/>
            <person name="Warner D."/>
        </authorList>
    </citation>
    <scope>NUCLEOTIDE SEQUENCE [LARGE SCALE GENOMIC DNA]</scope>
    <source>
        <strain evidence="1">180601</strain>
        <tissue evidence="1">Whole Body</tissue>
    </source>
</reference>
<dbReference type="OrthoDB" id="6609433at2759"/>
<name>A0A6G0YAB1_APHCR</name>
<proteinExistence type="predicted"/>
<sequence>MDTDKLEENKRLNAYLDFISSTTELINIEEDIDENELDKSVNTDEKYEILDQAFKKMRDNSTNKSLYKSIKVDIKELSWIKYQLLIKGRQKVYDKNQKQEIYSMDTAKNCINNEMTGTKVERLSFKYVWEDLLNLKSTKEFCKYLKKNPDLEKPKHLVDIGFFDNNQKIRNNKNKSSAANEKHTRL</sequence>
<dbReference type="AlphaFoldDB" id="A0A6G0YAB1"/>
<organism evidence="1 2">
    <name type="scientific">Aphis craccivora</name>
    <name type="common">Cowpea aphid</name>
    <dbReference type="NCBI Taxonomy" id="307492"/>
    <lineage>
        <taxon>Eukaryota</taxon>
        <taxon>Metazoa</taxon>
        <taxon>Ecdysozoa</taxon>
        <taxon>Arthropoda</taxon>
        <taxon>Hexapoda</taxon>
        <taxon>Insecta</taxon>
        <taxon>Pterygota</taxon>
        <taxon>Neoptera</taxon>
        <taxon>Paraneoptera</taxon>
        <taxon>Hemiptera</taxon>
        <taxon>Sternorrhyncha</taxon>
        <taxon>Aphidomorpha</taxon>
        <taxon>Aphidoidea</taxon>
        <taxon>Aphididae</taxon>
        <taxon>Aphidini</taxon>
        <taxon>Aphis</taxon>
        <taxon>Aphis</taxon>
    </lineage>
</organism>